<organism evidence="1">
    <name type="scientific">uncultured Caudovirales phage</name>
    <dbReference type="NCBI Taxonomy" id="2100421"/>
    <lineage>
        <taxon>Viruses</taxon>
        <taxon>Duplodnaviria</taxon>
        <taxon>Heunggongvirae</taxon>
        <taxon>Uroviricota</taxon>
        <taxon>Caudoviricetes</taxon>
        <taxon>Peduoviridae</taxon>
        <taxon>Maltschvirus</taxon>
        <taxon>Maltschvirus maltsch</taxon>
    </lineage>
</organism>
<dbReference type="EMBL" id="LR798264">
    <property type="protein sequence ID" value="CAB5218474.1"/>
    <property type="molecule type" value="Genomic_DNA"/>
</dbReference>
<name>A0A6J5L5G0_9CAUD</name>
<protein>
    <submittedName>
        <fullName evidence="1">Uncharacterized protein</fullName>
    </submittedName>
</protein>
<reference evidence="1" key="1">
    <citation type="submission" date="2020-04" db="EMBL/GenBank/DDBJ databases">
        <authorList>
            <person name="Chiriac C."/>
            <person name="Salcher M."/>
            <person name="Ghai R."/>
            <person name="Kavagutti S V."/>
        </authorList>
    </citation>
    <scope>NUCLEOTIDE SEQUENCE</scope>
</reference>
<evidence type="ECO:0000313" key="2">
    <source>
        <dbReference type="EMBL" id="CAB5218474.1"/>
    </source>
</evidence>
<gene>
    <name evidence="1" type="ORF">UFOVP107_30</name>
    <name evidence="2" type="ORF">UFOVP214_21</name>
</gene>
<proteinExistence type="predicted"/>
<evidence type="ECO:0000313" key="1">
    <source>
        <dbReference type="EMBL" id="CAB4128417.1"/>
    </source>
</evidence>
<accession>A0A6J5L5G0</accession>
<sequence length="81" mass="9740">MIYTIFDTDYEVDVNEWTVFEIRNCKVKIYHPDMWQPINDWFRITHIPSGTKVDIYDIYNGNYVERVIEHAIDELNLKGGK</sequence>
<dbReference type="EMBL" id="LR796224">
    <property type="protein sequence ID" value="CAB4128417.1"/>
    <property type="molecule type" value="Genomic_DNA"/>
</dbReference>